<dbReference type="EMBL" id="BMFJ01000001">
    <property type="protein sequence ID" value="GGE27485.1"/>
    <property type="molecule type" value="Genomic_DNA"/>
</dbReference>
<protein>
    <submittedName>
        <fullName evidence="4">Glucokinase</fullName>
    </submittedName>
</protein>
<reference evidence="5" key="1">
    <citation type="journal article" date="2019" name="Int. J. Syst. Evol. Microbiol.">
        <title>The Global Catalogue of Microorganisms (GCM) 10K type strain sequencing project: providing services to taxonomists for standard genome sequencing and annotation.</title>
        <authorList>
            <consortium name="The Broad Institute Genomics Platform"/>
            <consortium name="The Broad Institute Genome Sequencing Center for Infectious Disease"/>
            <person name="Wu L."/>
            <person name="Ma J."/>
        </authorList>
    </citation>
    <scope>NUCLEOTIDE SEQUENCE [LARGE SCALE GENOMIC DNA]</scope>
    <source>
        <strain evidence="5">CGMCC 1.12664</strain>
    </source>
</reference>
<dbReference type="AlphaFoldDB" id="A0A917A4Y7"/>
<dbReference type="InterPro" id="IPR043129">
    <property type="entry name" value="ATPase_NBD"/>
</dbReference>
<dbReference type="SUPFAM" id="SSF53067">
    <property type="entry name" value="Actin-like ATPase domain"/>
    <property type="match status" value="1"/>
</dbReference>
<comment type="similarity">
    <text evidence="3">Belongs to the bacterial glucokinase family.</text>
</comment>
<evidence type="ECO:0000313" key="5">
    <source>
        <dbReference type="Proteomes" id="UP000612855"/>
    </source>
</evidence>
<accession>A0A917A4Y7</accession>
<evidence type="ECO:0000256" key="1">
    <source>
        <dbReference type="ARBA" id="ARBA00022679"/>
    </source>
</evidence>
<organism evidence="4 5">
    <name type="scientific">Primorskyibacter flagellatus</name>
    <dbReference type="NCBI Taxonomy" id="1387277"/>
    <lineage>
        <taxon>Bacteria</taxon>
        <taxon>Pseudomonadati</taxon>
        <taxon>Pseudomonadota</taxon>
        <taxon>Alphaproteobacteria</taxon>
        <taxon>Rhodobacterales</taxon>
        <taxon>Roseobacteraceae</taxon>
        <taxon>Primorskyibacter</taxon>
    </lineage>
</organism>
<keyword evidence="2" id="KW-0418">Kinase</keyword>
<dbReference type="Gene3D" id="3.30.420.40">
    <property type="match status" value="2"/>
</dbReference>
<dbReference type="PANTHER" id="PTHR47690">
    <property type="entry name" value="GLUCOKINASE"/>
    <property type="match status" value="1"/>
</dbReference>
<dbReference type="InterPro" id="IPR003836">
    <property type="entry name" value="Glucokinase"/>
</dbReference>
<gene>
    <name evidence="4" type="primary">glk</name>
    <name evidence="4" type="ORF">GCM10011360_14700</name>
</gene>
<evidence type="ECO:0000256" key="3">
    <source>
        <dbReference type="RuleBase" id="RU004046"/>
    </source>
</evidence>
<dbReference type="CDD" id="cd24008">
    <property type="entry name" value="ASKHA_NBD_GLK"/>
    <property type="match status" value="1"/>
</dbReference>
<dbReference type="GO" id="GO:0004340">
    <property type="term" value="F:glucokinase activity"/>
    <property type="evidence" value="ECO:0007669"/>
    <property type="project" value="InterPro"/>
</dbReference>
<sequence length="282" mass="28959">MTRLVADIGGTNTRLALAEGGAVIADTQRRFANDDFPEFAAVVAAYVSDTTPGPLAEIVAALAGPTTPRSGRLTNRDWVLDADALATRFGAGRALLFNDLTALGQAVPTLGADGVLTVHEGPVPAGADQALVAGIGTGCNVCQVLLRPSGAVCTRAEFGHVTLPSSVAGLLRARFGDTAGFTTVEDCFSGRGHAVLAKRGTDNIFFAGLVGALARDLRMAFVPDAGLYLAGSVARAVLEGGGTAAFRTEYTAATQVDLPPPPVRIIRDDMAALRGCARVVLD</sequence>
<dbReference type="GO" id="GO:0005524">
    <property type="term" value="F:ATP binding"/>
    <property type="evidence" value="ECO:0007669"/>
    <property type="project" value="InterPro"/>
</dbReference>
<name>A0A917A4Y7_9RHOB</name>
<evidence type="ECO:0000256" key="2">
    <source>
        <dbReference type="ARBA" id="ARBA00022777"/>
    </source>
</evidence>
<keyword evidence="5" id="KW-1185">Reference proteome</keyword>
<dbReference type="GO" id="GO:0005536">
    <property type="term" value="F:D-glucose binding"/>
    <property type="evidence" value="ECO:0007669"/>
    <property type="project" value="InterPro"/>
</dbReference>
<dbReference type="RefSeq" id="WP_188477007.1">
    <property type="nucleotide sequence ID" value="NZ_BMFJ01000001.1"/>
</dbReference>
<dbReference type="Gene3D" id="3.40.367.20">
    <property type="match status" value="2"/>
</dbReference>
<dbReference type="PANTHER" id="PTHR47690:SF1">
    <property type="entry name" value="GLUCOKINASE"/>
    <property type="match status" value="1"/>
</dbReference>
<dbReference type="InterPro" id="IPR050201">
    <property type="entry name" value="Bacterial_glucokinase"/>
</dbReference>
<proteinExistence type="inferred from homology"/>
<dbReference type="GO" id="GO:0005829">
    <property type="term" value="C:cytosol"/>
    <property type="evidence" value="ECO:0007669"/>
    <property type="project" value="TreeGrafter"/>
</dbReference>
<comment type="caution">
    <text evidence="4">The sequence shown here is derived from an EMBL/GenBank/DDBJ whole genome shotgun (WGS) entry which is preliminary data.</text>
</comment>
<dbReference type="GO" id="GO:0006096">
    <property type="term" value="P:glycolytic process"/>
    <property type="evidence" value="ECO:0007669"/>
    <property type="project" value="InterPro"/>
</dbReference>
<keyword evidence="1" id="KW-0808">Transferase</keyword>
<dbReference type="Pfam" id="PF02685">
    <property type="entry name" value="Glucokinase"/>
    <property type="match status" value="1"/>
</dbReference>
<dbReference type="Proteomes" id="UP000612855">
    <property type="component" value="Unassembled WGS sequence"/>
</dbReference>
<evidence type="ECO:0000313" key="4">
    <source>
        <dbReference type="EMBL" id="GGE27485.1"/>
    </source>
</evidence>